<evidence type="ECO:0000313" key="1">
    <source>
        <dbReference type="EMBL" id="PKB92572.1"/>
    </source>
</evidence>
<sequence>MFKNLKHLDKVELREVANISAIGEIVALDDNNDNTNYLLLEEDQVTQGVQERTTIILEDIIDLTQPIFENLENIDNNTSEETNIDRNMDFNPIDLVNQVLEN</sequence>
<reference evidence="1 2" key="2">
    <citation type="submission" date="2017-09" db="EMBL/GenBank/DDBJ databases">
        <title>Extensive intraspecific genome diversity in a model arbuscular mycorrhizal fungus.</title>
        <authorList>
            <person name="Chen E.C."/>
            <person name="Morin E."/>
            <person name="Beaudet D."/>
            <person name="Noel J."/>
            <person name="Ndikumana S."/>
            <person name="Charron P."/>
            <person name="St-Onge C."/>
            <person name="Giorgi J."/>
            <person name="Grigoriev I.V."/>
            <person name="Roux C."/>
            <person name="Martin F.M."/>
            <person name="Corradi N."/>
        </authorList>
    </citation>
    <scope>NUCLEOTIDE SEQUENCE [LARGE SCALE GENOMIC DNA]</scope>
    <source>
        <strain evidence="1 2">A5</strain>
    </source>
</reference>
<evidence type="ECO:0000313" key="2">
    <source>
        <dbReference type="Proteomes" id="UP000232722"/>
    </source>
</evidence>
<accession>A0A2N0NDB0</accession>
<dbReference type="AlphaFoldDB" id="A0A2N0NDB0"/>
<proteinExistence type="predicted"/>
<dbReference type="EMBL" id="LLXJ01010610">
    <property type="protein sequence ID" value="PKB92572.1"/>
    <property type="molecule type" value="Genomic_DNA"/>
</dbReference>
<dbReference type="VEuPathDB" id="FungiDB:RhiirFUN_023556"/>
<comment type="caution">
    <text evidence="1">The sequence shown here is derived from an EMBL/GenBank/DDBJ whole genome shotgun (WGS) entry which is preliminary data.</text>
</comment>
<organism evidence="1 2">
    <name type="scientific">Rhizophagus irregularis</name>
    <dbReference type="NCBI Taxonomy" id="588596"/>
    <lineage>
        <taxon>Eukaryota</taxon>
        <taxon>Fungi</taxon>
        <taxon>Fungi incertae sedis</taxon>
        <taxon>Mucoromycota</taxon>
        <taxon>Glomeromycotina</taxon>
        <taxon>Glomeromycetes</taxon>
        <taxon>Glomerales</taxon>
        <taxon>Glomeraceae</taxon>
        <taxon>Rhizophagus</taxon>
    </lineage>
</organism>
<dbReference type="Proteomes" id="UP000232722">
    <property type="component" value="Unassembled WGS sequence"/>
</dbReference>
<reference evidence="1 2" key="1">
    <citation type="submission" date="2016-04" db="EMBL/GenBank/DDBJ databases">
        <title>Genome analyses suggest a sexual origin of heterokaryosis in a supposedly ancient asexual fungus.</title>
        <authorList>
            <person name="Ropars J."/>
            <person name="Sedzielewska K."/>
            <person name="Noel J."/>
            <person name="Charron P."/>
            <person name="Farinelli L."/>
            <person name="Marton T."/>
            <person name="Kruger M."/>
            <person name="Pelin A."/>
            <person name="Brachmann A."/>
            <person name="Corradi N."/>
        </authorList>
    </citation>
    <scope>NUCLEOTIDE SEQUENCE [LARGE SCALE GENOMIC DNA]</scope>
    <source>
        <strain evidence="1 2">A5</strain>
    </source>
</reference>
<name>A0A2N0NDB0_9GLOM</name>
<protein>
    <submittedName>
        <fullName evidence="1">Uncharacterized protein</fullName>
    </submittedName>
</protein>
<gene>
    <name evidence="1" type="ORF">RhiirA5_444188</name>
</gene>